<protein>
    <submittedName>
        <fullName evidence="1">Uncharacterized protein</fullName>
    </submittedName>
</protein>
<dbReference type="AlphaFoldDB" id="A0A9P9YZD5"/>
<dbReference type="Proteomes" id="UP001059596">
    <property type="component" value="Chromosome 3R"/>
</dbReference>
<evidence type="ECO:0000313" key="1">
    <source>
        <dbReference type="EMBL" id="KAI8045901.1"/>
    </source>
</evidence>
<evidence type="ECO:0000313" key="2">
    <source>
        <dbReference type="Proteomes" id="UP001059596"/>
    </source>
</evidence>
<name>A0A9P9YZD5_9MUSC</name>
<organism evidence="1 2">
    <name type="scientific">Drosophila gunungcola</name>
    <name type="common">fruit fly</name>
    <dbReference type="NCBI Taxonomy" id="103775"/>
    <lineage>
        <taxon>Eukaryota</taxon>
        <taxon>Metazoa</taxon>
        <taxon>Ecdysozoa</taxon>
        <taxon>Arthropoda</taxon>
        <taxon>Hexapoda</taxon>
        <taxon>Insecta</taxon>
        <taxon>Pterygota</taxon>
        <taxon>Neoptera</taxon>
        <taxon>Endopterygota</taxon>
        <taxon>Diptera</taxon>
        <taxon>Brachycera</taxon>
        <taxon>Muscomorpha</taxon>
        <taxon>Ephydroidea</taxon>
        <taxon>Drosophilidae</taxon>
        <taxon>Drosophila</taxon>
        <taxon>Sophophora</taxon>
    </lineage>
</organism>
<comment type="caution">
    <text evidence="1">The sequence shown here is derived from an EMBL/GenBank/DDBJ whole genome shotgun (WGS) entry which is preliminary data.</text>
</comment>
<proteinExistence type="predicted"/>
<gene>
    <name evidence="1" type="ORF">M5D96_002090</name>
</gene>
<sequence length="64" mass="7023">MFYSVMGAFVGVTTAHLAGFVFGRNKADDVDIDLLSPCIRGFQKATYSSIKLDENALKSFNEKS</sequence>
<accession>A0A9P9YZD5</accession>
<reference evidence="1" key="1">
    <citation type="journal article" date="2023" name="Genome Biol. Evol.">
        <title>Long-read-based Genome Assembly of Drosophila gunungcola Reveals Fewer Chemosensory Genes in Flower-breeding Species.</title>
        <authorList>
            <person name="Negi A."/>
            <person name="Liao B.Y."/>
            <person name="Yeh S.D."/>
        </authorList>
    </citation>
    <scope>NUCLEOTIDE SEQUENCE</scope>
    <source>
        <strain evidence="1">Sukarami</strain>
    </source>
</reference>
<dbReference type="EMBL" id="JAMKOV010000001">
    <property type="protein sequence ID" value="KAI8045901.1"/>
    <property type="molecule type" value="Genomic_DNA"/>
</dbReference>
<keyword evidence="2" id="KW-1185">Reference proteome</keyword>